<keyword evidence="1" id="KW-0472">Membrane</keyword>
<protein>
    <submittedName>
        <fullName evidence="2">Uncharacterized protein</fullName>
    </submittedName>
</protein>
<evidence type="ECO:0000256" key="1">
    <source>
        <dbReference type="SAM" id="Phobius"/>
    </source>
</evidence>
<feature type="transmembrane region" description="Helical" evidence="1">
    <location>
        <begin position="149"/>
        <end position="171"/>
    </location>
</feature>
<dbReference type="EMBL" id="MN740152">
    <property type="protein sequence ID" value="QHT89961.1"/>
    <property type="molecule type" value="Genomic_DNA"/>
</dbReference>
<reference evidence="2" key="1">
    <citation type="journal article" date="2020" name="Nature">
        <title>Giant virus diversity and host interactions through global metagenomics.</title>
        <authorList>
            <person name="Schulz F."/>
            <person name="Roux S."/>
            <person name="Paez-Espino D."/>
            <person name="Jungbluth S."/>
            <person name="Walsh D.A."/>
            <person name="Denef V.J."/>
            <person name="McMahon K.D."/>
            <person name="Konstantinidis K.T."/>
            <person name="Eloe-Fadrosh E.A."/>
            <person name="Kyrpides N.C."/>
            <person name="Woyke T."/>
        </authorList>
    </citation>
    <scope>NUCLEOTIDE SEQUENCE</scope>
    <source>
        <strain evidence="2">GVMAG-M-3300023184-62</strain>
    </source>
</reference>
<proteinExistence type="predicted"/>
<name>A0A6C0IAA3_9ZZZZ</name>
<sequence length="248" mass="27746">MATTAAESLKNAQEIELQQVITELRGDPTALSGYIGTKRDGLVDSVMGNRDDTFSKTFGDMVRSSNTQNNIYYYYVRNKDLDNMQKEMLDRNKYDVGSVTHDKDVAKRQYQINEWAYNNKLDTLFVLQMILIAAVLLTPLLYLSRQGTVPSSVLTGVGILFAIIIVLTTFVRARYTINDRDQKFWNRRQFSKAGRAPPPLNCQSLEQAYSSATEGANQAMAAGYAVGSKIENTGDMFGNSFTSFFSST</sequence>
<accession>A0A6C0IAA3</accession>
<keyword evidence="1" id="KW-0812">Transmembrane</keyword>
<organism evidence="2">
    <name type="scientific">viral metagenome</name>
    <dbReference type="NCBI Taxonomy" id="1070528"/>
    <lineage>
        <taxon>unclassified sequences</taxon>
        <taxon>metagenomes</taxon>
        <taxon>organismal metagenomes</taxon>
    </lineage>
</organism>
<feature type="transmembrane region" description="Helical" evidence="1">
    <location>
        <begin position="124"/>
        <end position="143"/>
    </location>
</feature>
<dbReference type="AlphaFoldDB" id="A0A6C0IAA3"/>
<evidence type="ECO:0000313" key="2">
    <source>
        <dbReference type="EMBL" id="QHT89961.1"/>
    </source>
</evidence>
<keyword evidence="1" id="KW-1133">Transmembrane helix</keyword>